<dbReference type="AlphaFoldDB" id="A0AAQ3WSP3"/>
<keyword evidence="4" id="KW-0677">Repeat</keyword>
<dbReference type="FunFam" id="3.80.10.10:FF:000129">
    <property type="entry name" value="Leucine-rich repeat receptor-like kinase"/>
    <property type="match status" value="1"/>
</dbReference>
<comment type="subcellular location">
    <subcellularLocation>
        <location evidence="7">Endomembrane system</location>
        <topology evidence="7">Single-pass type I membrane protein</topology>
    </subcellularLocation>
</comment>
<protein>
    <recommendedName>
        <fullName evidence="10">Protein kinase domain-containing protein</fullName>
    </recommendedName>
</protein>
<dbReference type="InterPro" id="IPR011009">
    <property type="entry name" value="Kinase-like_dom_sf"/>
</dbReference>
<dbReference type="GO" id="GO:0005524">
    <property type="term" value="F:ATP binding"/>
    <property type="evidence" value="ECO:0007669"/>
    <property type="project" value="InterPro"/>
</dbReference>
<dbReference type="PROSITE" id="PS50011">
    <property type="entry name" value="PROTEIN_KINASE_DOM"/>
    <property type="match status" value="1"/>
</dbReference>
<keyword evidence="6 8" id="KW-0472">Membrane</keyword>
<dbReference type="InterPro" id="IPR013210">
    <property type="entry name" value="LRR_N_plant-typ"/>
</dbReference>
<evidence type="ECO:0000256" key="7">
    <source>
        <dbReference type="ARBA" id="ARBA00046288"/>
    </source>
</evidence>
<dbReference type="Gene3D" id="1.10.510.10">
    <property type="entry name" value="Transferase(Phosphotransferase) domain 1"/>
    <property type="match status" value="1"/>
</dbReference>
<keyword evidence="2 8" id="KW-0812">Transmembrane</keyword>
<evidence type="ECO:0000256" key="3">
    <source>
        <dbReference type="ARBA" id="ARBA00022729"/>
    </source>
</evidence>
<feature type="non-terminal residue" evidence="11">
    <location>
        <position position="1"/>
    </location>
</feature>
<dbReference type="Gene3D" id="3.80.10.10">
    <property type="entry name" value="Ribonuclease Inhibitor"/>
    <property type="match status" value="1"/>
</dbReference>
<dbReference type="FunFam" id="3.30.200.20:FF:000489">
    <property type="entry name" value="Inactive receptor-like serine/threonine-protein kinase"/>
    <property type="match status" value="1"/>
</dbReference>
<evidence type="ECO:0000256" key="4">
    <source>
        <dbReference type="ARBA" id="ARBA00022737"/>
    </source>
</evidence>
<keyword evidence="12" id="KW-1185">Reference proteome</keyword>
<feature type="signal peptide" evidence="9">
    <location>
        <begin position="1"/>
        <end position="27"/>
    </location>
</feature>
<organism evidence="11 12">
    <name type="scientific">Paspalum notatum var. saurae</name>
    <dbReference type="NCBI Taxonomy" id="547442"/>
    <lineage>
        <taxon>Eukaryota</taxon>
        <taxon>Viridiplantae</taxon>
        <taxon>Streptophyta</taxon>
        <taxon>Embryophyta</taxon>
        <taxon>Tracheophyta</taxon>
        <taxon>Spermatophyta</taxon>
        <taxon>Magnoliopsida</taxon>
        <taxon>Liliopsida</taxon>
        <taxon>Poales</taxon>
        <taxon>Poaceae</taxon>
        <taxon>PACMAD clade</taxon>
        <taxon>Panicoideae</taxon>
        <taxon>Andropogonodae</taxon>
        <taxon>Paspaleae</taxon>
        <taxon>Paspalinae</taxon>
        <taxon>Paspalum</taxon>
    </lineage>
</organism>
<dbReference type="Gene3D" id="3.30.200.20">
    <property type="entry name" value="Phosphorylase Kinase, domain 1"/>
    <property type="match status" value="1"/>
</dbReference>
<dbReference type="SUPFAM" id="SSF52058">
    <property type="entry name" value="L domain-like"/>
    <property type="match status" value="1"/>
</dbReference>
<dbReference type="PANTHER" id="PTHR46084:SF37">
    <property type="entry name" value="LEUCINE-RICH RECEPTOR-LIKE PROTEIN KINASE-LIKE"/>
    <property type="match status" value="1"/>
</dbReference>
<dbReference type="InterPro" id="IPR032675">
    <property type="entry name" value="LRR_dom_sf"/>
</dbReference>
<dbReference type="EMBL" id="CP144748">
    <property type="protein sequence ID" value="WVZ72747.1"/>
    <property type="molecule type" value="Genomic_DNA"/>
</dbReference>
<evidence type="ECO:0000313" key="12">
    <source>
        <dbReference type="Proteomes" id="UP001341281"/>
    </source>
</evidence>
<dbReference type="InterPro" id="IPR000719">
    <property type="entry name" value="Prot_kinase_dom"/>
</dbReference>
<dbReference type="Pfam" id="PF08263">
    <property type="entry name" value="LRRNT_2"/>
    <property type="match status" value="1"/>
</dbReference>
<feature type="transmembrane region" description="Helical" evidence="8">
    <location>
        <begin position="341"/>
        <end position="364"/>
    </location>
</feature>
<gene>
    <name evidence="11" type="ORF">U9M48_021161</name>
</gene>
<dbReference type="Proteomes" id="UP001341281">
    <property type="component" value="Chromosome 04"/>
</dbReference>
<proteinExistence type="predicted"/>
<evidence type="ECO:0000256" key="8">
    <source>
        <dbReference type="SAM" id="Phobius"/>
    </source>
</evidence>
<evidence type="ECO:0000256" key="6">
    <source>
        <dbReference type="ARBA" id="ARBA00023136"/>
    </source>
</evidence>
<name>A0AAQ3WSP3_PASNO</name>
<dbReference type="SUPFAM" id="SSF56112">
    <property type="entry name" value="Protein kinase-like (PK-like)"/>
    <property type="match status" value="1"/>
</dbReference>
<feature type="domain" description="Protein kinase" evidence="10">
    <location>
        <begin position="404"/>
        <end position="670"/>
    </location>
</feature>
<evidence type="ECO:0000256" key="5">
    <source>
        <dbReference type="ARBA" id="ARBA00022989"/>
    </source>
</evidence>
<dbReference type="InterPro" id="IPR001611">
    <property type="entry name" value="Leu-rich_rpt"/>
</dbReference>
<keyword evidence="3 9" id="KW-0732">Signal</keyword>
<feature type="chain" id="PRO_5043039016" description="Protein kinase domain-containing protein" evidence="9">
    <location>
        <begin position="28"/>
        <end position="693"/>
    </location>
</feature>
<evidence type="ECO:0000256" key="9">
    <source>
        <dbReference type="SAM" id="SignalP"/>
    </source>
</evidence>
<dbReference type="Pfam" id="PF13855">
    <property type="entry name" value="LRR_8"/>
    <property type="match status" value="1"/>
</dbReference>
<sequence length="693" mass="76129">MGARQGRRHGPGLGFLFFFLVLLQARAGRGMASINGEGSNHLFCRGPEGSLLIVSGEFGFGLALLELKARVEADPHGAFQDWDPMDSSPCSWSGVRCFDGKVEILNLTGRELAGTLAPGIGSLQGLKSLLLPKNNFRGRIPIEFGGLSALEVLDLSSNNLDGTIPKEIRAMPLLKQLSLHDNQFQEGVSSFTIQGVGDDQAGCLSRKLGCWSDFNGWISLSDLGEKYYTNVPSFSEVQILQNLQSFARAMRRRLLSGADNLPALLGNDAKSSDPENSKEIEKPVDVLSLGSGSFPAFPNLYGKALTPLLPEAIDATALQQLSAEVAQSTDVEMSDTKYSKWAYLITIPAVLLLIILVVVIVLVWRKRGRAPVAPWKTGLSGPLQKALVTGASKLNRFELEAACEDFSNIINTYPTCTVFKGILSGGVEIGVVSTVISSSKDWSRSAETCFKKKIDTLSRVNHKNFINLLGYCLENEPFMRMMVFEFAPHGSLSQHLHLKEFEHLDWAARMRVIMGIAYCLQYMHHELNPPVAIHNVQSDSTFISDDYAAKIADVGVWNELAARAKGGKEDSSSRSEAPPDLPSNVYSFGVLMIEIISGRVPEADDHKSMCDWAFEYLKDKKYGKLVDASLKDHKDNELEAVCEVIQECIDPDPTRRPTMKDVVDKLRAPLNISPEAAAPRLSPLWWAELELLS</sequence>
<keyword evidence="5 8" id="KW-1133">Transmembrane helix</keyword>
<evidence type="ECO:0000256" key="2">
    <source>
        <dbReference type="ARBA" id="ARBA00022692"/>
    </source>
</evidence>
<dbReference type="Pfam" id="PF07714">
    <property type="entry name" value="PK_Tyr_Ser-Thr"/>
    <property type="match status" value="1"/>
</dbReference>
<accession>A0AAQ3WSP3</accession>
<keyword evidence="1" id="KW-0433">Leucine-rich repeat</keyword>
<evidence type="ECO:0000256" key="1">
    <source>
        <dbReference type="ARBA" id="ARBA00022614"/>
    </source>
</evidence>
<dbReference type="PANTHER" id="PTHR46084">
    <property type="entry name" value="PROTEIN MALE DISCOVERER 2"/>
    <property type="match status" value="1"/>
</dbReference>
<reference evidence="11 12" key="1">
    <citation type="submission" date="2024-02" db="EMBL/GenBank/DDBJ databases">
        <title>High-quality chromosome-scale genome assembly of Pensacola bahiagrass (Paspalum notatum Flugge var. saurae).</title>
        <authorList>
            <person name="Vega J.M."/>
            <person name="Podio M."/>
            <person name="Orjuela J."/>
            <person name="Siena L.A."/>
            <person name="Pessino S.C."/>
            <person name="Combes M.C."/>
            <person name="Mariac C."/>
            <person name="Albertini E."/>
            <person name="Pupilli F."/>
            <person name="Ortiz J.P.A."/>
            <person name="Leblanc O."/>
        </authorList>
    </citation>
    <scope>NUCLEOTIDE SEQUENCE [LARGE SCALE GENOMIC DNA]</scope>
    <source>
        <strain evidence="11">R1</strain>
        <tissue evidence="11">Leaf</tissue>
    </source>
</reference>
<dbReference type="GO" id="GO:0012505">
    <property type="term" value="C:endomembrane system"/>
    <property type="evidence" value="ECO:0007669"/>
    <property type="project" value="UniProtKB-SubCell"/>
</dbReference>
<evidence type="ECO:0000259" key="10">
    <source>
        <dbReference type="PROSITE" id="PS50011"/>
    </source>
</evidence>
<dbReference type="InterPro" id="IPR001245">
    <property type="entry name" value="Ser-Thr/Tyr_kinase_cat_dom"/>
</dbReference>
<dbReference type="GO" id="GO:0004672">
    <property type="term" value="F:protein kinase activity"/>
    <property type="evidence" value="ECO:0007669"/>
    <property type="project" value="InterPro"/>
</dbReference>
<evidence type="ECO:0000313" key="11">
    <source>
        <dbReference type="EMBL" id="WVZ72747.1"/>
    </source>
</evidence>